<dbReference type="AlphaFoldDB" id="A0A345IKQ4"/>
<keyword evidence="5" id="KW-1003">Cell membrane</keyword>
<evidence type="ECO:0000256" key="5">
    <source>
        <dbReference type="RuleBase" id="RU363041"/>
    </source>
</evidence>
<feature type="transmembrane region" description="Helical" evidence="5">
    <location>
        <begin position="140"/>
        <end position="165"/>
    </location>
</feature>
<comment type="subcellular location">
    <subcellularLocation>
        <location evidence="5">Cell membrane</location>
        <topology evidence="5">Multi-pass membrane protein</topology>
    </subcellularLocation>
    <subcellularLocation>
        <location evidence="1">Membrane</location>
        <topology evidence="1">Multi-pass membrane protein</topology>
    </subcellularLocation>
</comment>
<feature type="transmembrane region" description="Helical" evidence="5">
    <location>
        <begin position="68"/>
        <end position="91"/>
    </location>
</feature>
<keyword evidence="6" id="KW-0614">Plasmid</keyword>
<feature type="transmembrane region" description="Helical" evidence="5">
    <location>
        <begin position="205"/>
        <end position="225"/>
    </location>
</feature>
<feature type="transmembrane region" description="Helical" evidence="5">
    <location>
        <begin position="41"/>
        <end position="62"/>
    </location>
</feature>
<sequence length="258" mass="26315">MILAWLGAALIGLSLGLLGSGGSILTVPVLVYLVGEPEKIAIAESLAVVGGISLVGALPYALRRQVDWTSVVWFGIPGVVGTFLGAALSVYLSGAVQLLLFAAVMLLAAVMMFRSSPIAGEQGGEQMAGLRSPLKVGLEGLVVGVVTGLVGVGGGFLIIPALVLLGGLHMGLAVGTSLLIIAAKSFVGFFKYLGVLGEQGLSVDWSLILIFTAIGIAGSFLGARLGQRIAGERLKKGFAVFLVLMGAYVLATNVPKVL</sequence>
<dbReference type="Pfam" id="PF01925">
    <property type="entry name" value="TauE"/>
    <property type="match status" value="1"/>
</dbReference>
<dbReference type="RefSeq" id="WP_114672973.1">
    <property type="nucleotide sequence ID" value="NZ_CP031159.1"/>
</dbReference>
<proteinExistence type="inferred from homology"/>
<keyword evidence="4 5" id="KW-0472">Membrane</keyword>
<evidence type="ECO:0000256" key="2">
    <source>
        <dbReference type="ARBA" id="ARBA00022692"/>
    </source>
</evidence>
<dbReference type="KEGG" id="dwu:DVJ83_13880"/>
<feature type="transmembrane region" description="Helical" evidence="5">
    <location>
        <begin position="6"/>
        <end position="34"/>
    </location>
</feature>
<dbReference type="Proteomes" id="UP000253744">
    <property type="component" value="Plasmid pDrdA"/>
</dbReference>
<keyword evidence="3 5" id="KW-1133">Transmembrane helix</keyword>
<evidence type="ECO:0000256" key="1">
    <source>
        <dbReference type="ARBA" id="ARBA00004141"/>
    </source>
</evidence>
<dbReference type="PANTHER" id="PTHR43701">
    <property type="entry name" value="MEMBRANE TRANSPORTER PROTEIN MJ0441-RELATED"/>
    <property type="match status" value="1"/>
</dbReference>
<evidence type="ECO:0000313" key="6">
    <source>
        <dbReference type="EMBL" id="AXH00277.1"/>
    </source>
</evidence>
<feature type="transmembrane region" description="Helical" evidence="5">
    <location>
        <begin position="237"/>
        <end position="254"/>
    </location>
</feature>
<gene>
    <name evidence="6" type="ORF">DVJ83_13880</name>
</gene>
<protein>
    <recommendedName>
        <fullName evidence="5">Probable membrane transporter protein</fullName>
    </recommendedName>
</protein>
<name>A0A345IKQ4_9DEIO</name>
<dbReference type="EMBL" id="CP031159">
    <property type="protein sequence ID" value="AXH00277.1"/>
    <property type="molecule type" value="Genomic_DNA"/>
</dbReference>
<dbReference type="STRING" id="1288484.GCA_000348665_02577"/>
<dbReference type="InterPro" id="IPR002781">
    <property type="entry name" value="TM_pro_TauE-like"/>
</dbReference>
<dbReference type="GO" id="GO:0005886">
    <property type="term" value="C:plasma membrane"/>
    <property type="evidence" value="ECO:0007669"/>
    <property type="project" value="UniProtKB-SubCell"/>
</dbReference>
<keyword evidence="2 5" id="KW-0812">Transmembrane</keyword>
<feature type="transmembrane region" description="Helical" evidence="5">
    <location>
        <begin position="172"/>
        <end position="193"/>
    </location>
</feature>
<evidence type="ECO:0000313" key="7">
    <source>
        <dbReference type="Proteomes" id="UP000253744"/>
    </source>
</evidence>
<comment type="similarity">
    <text evidence="5">Belongs to the 4-toluene sulfonate uptake permease (TSUP) (TC 2.A.102) family.</text>
</comment>
<reference evidence="6 7" key="1">
    <citation type="submission" date="2018-07" db="EMBL/GenBank/DDBJ databases">
        <title>Complete Genome and Methylome Analysis of Deinococcus wulumuqiensis NEB 479.</title>
        <authorList>
            <person name="Fomenkov A."/>
            <person name="Luyten Y."/>
            <person name="Vincze T."/>
            <person name="Anton B.P."/>
            <person name="Clark T."/>
            <person name="Roberts R.J."/>
            <person name="Morgan R.D."/>
        </authorList>
    </citation>
    <scope>NUCLEOTIDE SEQUENCE [LARGE SCALE GENOMIC DNA]</scope>
    <source>
        <strain evidence="6 7">NEB 479</strain>
        <plasmid evidence="7">Plasmid pdrda</plasmid>
    </source>
</reference>
<dbReference type="InterPro" id="IPR051598">
    <property type="entry name" value="TSUP/Inactive_protease-like"/>
</dbReference>
<dbReference type="PANTHER" id="PTHR43701:SF2">
    <property type="entry name" value="MEMBRANE TRANSPORTER PROTEIN YJNA-RELATED"/>
    <property type="match status" value="1"/>
</dbReference>
<geneLocation type="plasmid" evidence="7">
    <name>pdrda</name>
</geneLocation>
<evidence type="ECO:0000256" key="3">
    <source>
        <dbReference type="ARBA" id="ARBA00022989"/>
    </source>
</evidence>
<evidence type="ECO:0000256" key="4">
    <source>
        <dbReference type="ARBA" id="ARBA00023136"/>
    </source>
</evidence>
<accession>A0A345IKQ4</accession>
<organism evidence="6 7">
    <name type="scientific">Deinococcus wulumuqiensis</name>
    <dbReference type="NCBI Taxonomy" id="980427"/>
    <lineage>
        <taxon>Bacteria</taxon>
        <taxon>Thermotogati</taxon>
        <taxon>Deinococcota</taxon>
        <taxon>Deinococci</taxon>
        <taxon>Deinococcales</taxon>
        <taxon>Deinococcaceae</taxon>
        <taxon>Deinococcus</taxon>
    </lineage>
</organism>
<feature type="transmembrane region" description="Helical" evidence="5">
    <location>
        <begin position="98"/>
        <end position="120"/>
    </location>
</feature>